<dbReference type="PANTHER" id="PTHR43024">
    <property type="entry name" value="UDP-N-ACETYLMURAMOYL-TRIPEPTIDE--D-ALANYL-D-ALANINE LIGASE"/>
    <property type="match status" value="1"/>
</dbReference>
<keyword evidence="2" id="KW-0547">Nucleotide-binding</keyword>
<feature type="domain" description="Mur ligase C-terminal" evidence="4">
    <location>
        <begin position="273"/>
        <end position="401"/>
    </location>
</feature>
<evidence type="ECO:0000313" key="6">
    <source>
        <dbReference type="EMBL" id="KKU33437.1"/>
    </source>
</evidence>
<dbReference type="PATRIC" id="fig|1619001.3.peg.476"/>
<evidence type="ECO:0000313" key="7">
    <source>
        <dbReference type="Proteomes" id="UP000034705"/>
    </source>
</evidence>
<evidence type="ECO:0000256" key="2">
    <source>
        <dbReference type="ARBA" id="ARBA00022741"/>
    </source>
</evidence>
<accession>A0A0G1PL62</accession>
<organism evidence="6 7">
    <name type="scientific">Candidatus Uhrbacteria bacterium GW2011_GWF2_46_218</name>
    <dbReference type="NCBI Taxonomy" id="1619001"/>
    <lineage>
        <taxon>Bacteria</taxon>
        <taxon>Candidatus Uhriibacteriota</taxon>
    </lineage>
</organism>
<gene>
    <name evidence="6" type="ORF">UX45_C0009G0005</name>
</gene>
<dbReference type="EMBL" id="LCMG01000009">
    <property type="protein sequence ID" value="KKU33437.1"/>
    <property type="molecule type" value="Genomic_DNA"/>
</dbReference>
<dbReference type="Gene3D" id="3.90.190.20">
    <property type="entry name" value="Mur ligase, C-terminal domain"/>
    <property type="match status" value="1"/>
</dbReference>
<protein>
    <submittedName>
        <fullName evidence="6">Alanine racemase</fullName>
    </submittedName>
</protein>
<evidence type="ECO:0000256" key="1">
    <source>
        <dbReference type="ARBA" id="ARBA00022598"/>
    </source>
</evidence>
<name>A0A0G1PL62_9BACT</name>
<dbReference type="Pfam" id="PF02875">
    <property type="entry name" value="Mur_ligase_C"/>
    <property type="match status" value="1"/>
</dbReference>
<dbReference type="InterPro" id="IPR013221">
    <property type="entry name" value="Mur_ligase_cen"/>
</dbReference>
<feature type="domain" description="Mur ligase central" evidence="5">
    <location>
        <begin position="99"/>
        <end position="212"/>
    </location>
</feature>
<dbReference type="PANTHER" id="PTHR43024:SF1">
    <property type="entry name" value="UDP-N-ACETYLMURAMOYL-TRIPEPTIDE--D-ALANYL-D-ALANINE LIGASE"/>
    <property type="match status" value="1"/>
</dbReference>
<dbReference type="InterPro" id="IPR036565">
    <property type="entry name" value="Mur-like_cat_sf"/>
</dbReference>
<keyword evidence="1" id="KW-0436">Ligase</keyword>
<evidence type="ECO:0000259" key="4">
    <source>
        <dbReference type="Pfam" id="PF02875"/>
    </source>
</evidence>
<dbReference type="SUPFAM" id="SSF53623">
    <property type="entry name" value="MurD-like peptide ligases, catalytic domain"/>
    <property type="match status" value="1"/>
</dbReference>
<dbReference type="GO" id="GO:0016881">
    <property type="term" value="F:acid-amino acid ligase activity"/>
    <property type="evidence" value="ECO:0007669"/>
    <property type="project" value="InterPro"/>
</dbReference>
<comment type="caution">
    <text evidence="6">The sequence shown here is derived from an EMBL/GenBank/DDBJ whole genome shotgun (WGS) entry which is preliminary data.</text>
</comment>
<dbReference type="GO" id="GO:0005524">
    <property type="term" value="F:ATP binding"/>
    <property type="evidence" value="ECO:0007669"/>
    <property type="project" value="UniProtKB-KW"/>
</dbReference>
<dbReference type="Proteomes" id="UP000034705">
    <property type="component" value="Unassembled WGS sequence"/>
</dbReference>
<reference evidence="6 7" key="1">
    <citation type="journal article" date="2015" name="Nature">
        <title>rRNA introns, odd ribosomes, and small enigmatic genomes across a large radiation of phyla.</title>
        <authorList>
            <person name="Brown C.T."/>
            <person name="Hug L.A."/>
            <person name="Thomas B.C."/>
            <person name="Sharon I."/>
            <person name="Castelle C.J."/>
            <person name="Singh A."/>
            <person name="Wilkins M.J."/>
            <person name="Williams K.H."/>
            <person name="Banfield J.F."/>
        </authorList>
    </citation>
    <scope>NUCLEOTIDE SEQUENCE [LARGE SCALE GENOMIC DNA]</scope>
</reference>
<evidence type="ECO:0000256" key="3">
    <source>
        <dbReference type="ARBA" id="ARBA00022840"/>
    </source>
</evidence>
<dbReference type="InterPro" id="IPR051046">
    <property type="entry name" value="MurCDEF_CellWall_CoF430Synth"/>
</dbReference>
<dbReference type="AlphaFoldDB" id="A0A0G1PL62"/>
<proteinExistence type="predicted"/>
<dbReference type="SUPFAM" id="SSF53244">
    <property type="entry name" value="MurD-like peptide ligases, peptide-binding domain"/>
    <property type="match status" value="1"/>
</dbReference>
<dbReference type="InterPro" id="IPR036615">
    <property type="entry name" value="Mur_ligase_C_dom_sf"/>
</dbReference>
<keyword evidence="3" id="KW-0067">ATP-binding</keyword>
<sequence>MKMFIQKYLKNQARKIVERQQPKIIAITGSVGKTSTRNAIAALLGTHFAVRTNIKNYNNEFGVPLTIIGATSPGRSVFGWLKILVRAWKLASKRQTDYPNLLVLEYGADKPGDIKYLCEIAKPDIAVLTAISPAHLENFGTMEKLIEEKGSLLRFVKEGGKIVVNADDTKVMELASRTHAPAKSFGISAPADVHATDIHLETREDFSFEPGEVFSTLTFDIEAHEEKETVAMTNRLGRGPIASVLSAMAVGQSLGLHLSQMKHLVEKISSEPGRMHPIAGIKGSLLLDDSYNAAPAAMVAALEVLKQFRVVESARRIAVLGAMAELGPLTQDEHRLLGLRVAEGGVDLLVCVGEAAQDICKGAIEAGMSEDHIQFFPNAKEAGRWLDREVRKGDVLLIKGSQSTRMEWVVKDLMAEPLQASQLLVRQDSKWLEAS</sequence>
<dbReference type="InterPro" id="IPR004101">
    <property type="entry name" value="Mur_ligase_C"/>
</dbReference>
<evidence type="ECO:0000259" key="5">
    <source>
        <dbReference type="Pfam" id="PF08245"/>
    </source>
</evidence>
<dbReference type="Pfam" id="PF08245">
    <property type="entry name" value="Mur_ligase_M"/>
    <property type="match status" value="1"/>
</dbReference>
<dbReference type="Gene3D" id="3.40.1190.10">
    <property type="entry name" value="Mur-like, catalytic domain"/>
    <property type="match status" value="1"/>
</dbReference>